<name>A0A7I9ZK66_9MYCO</name>
<evidence type="ECO:0000313" key="2">
    <source>
        <dbReference type="Proteomes" id="UP000465304"/>
    </source>
</evidence>
<evidence type="ECO:0000313" key="1">
    <source>
        <dbReference type="EMBL" id="GFH01117.1"/>
    </source>
</evidence>
<protein>
    <submittedName>
        <fullName evidence="1">Uncharacterized protein</fullName>
    </submittedName>
</protein>
<organism evidence="1 2">
    <name type="scientific">Mycolicibacterium hippocampi</name>
    <dbReference type="NCBI Taxonomy" id="659824"/>
    <lineage>
        <taxon>Bacteria</taxon>
        <taxon>Bacillati</taxon>
        <taxon>Actinomycetota</taxon>
        <taxon>Actinomycetes</taxon>
        <taxon>Mycobacteriales</taxon>
        <taxon>Mycobacteriaceae</taxon>
        <taxon>Mycolicibacterium</taxon>
    </lineage>
</organism>
<dbReference type="AlphaFoldDB" id="A0A7I9ZK66"/>
<dbReference type="Proteomes" id="UP000465304">
    <property type="component" value="Unassembled WGS sequence"/>
</dbReference>
<reference evidence="1 2" key="1">
    <citation type="journal article" date="2019" name="Emerg. Microbes Infect.">
        <title>Comprehensive subspecies identification of 175 nontuberculous mycobacteria species based on 7547 genomic profiles.</title>
        <authorList>
            <person name="Matsumoto Y."/>
            <person name="Kinjo T."/>
            <person name="Motooka D."/>
            <person name="Nabeya D."/>
            <person name="Jung N."/>
            <person name="Uechi K."/>
            <person name="Horii T."/>
            <person name="Iida T."/>
            <person name="Fujita J."/>
            <person name="Nakamura S."/>
        </authorList>
    </citation>
    <scope>NUCLEOTIDE SEQUENCE [LARGE SCALE GENOMIC DNA]</scope>
    <source>
        <strain evidence="1 2">JCM 30996</strain>
    </source>
</reference>
<comment type="caution">
    <text evidence="1">The sequence shown here is derived from an EMBL/GenBank/DDBJ whole genome shotgun (WGS) entry which is preliminary data.</text>
</comment>
<sequence length="98" mass="9764">MCVSGLGPGYLAEWYRGDLTEEVVGAMVSALTSATGPTSGAGAAVRLVAVFAVPSDEVVYGLFTAASVQAITDACGSASMPPDRLTGDIGAWVAKVGP</sequence>
<proteinExistence type="predicted"/>
<gene>
    <name evidence="1" type="ORF">MHIP_16000</name>
</gene>
<dbReference type="EMBL" id="BLLB01000002">
    <property type="protein sequence ID" value="GFH01117.1"/>
    <property type="molecule type" value="Genomic_DNA"/>
</dbReference>
<keyword evidence="2" id="KW-1185">Reference proteome</keyword>
<accession>A0A7I9ZK66</accession>